<evidence type="ECO:0000313" key="2">
    <source>
        <dbReference type="Proteomes" id="UP000824120"/>
    </source>
</evidence>
<name>A0A9J5W533_SOLCO</name>
<comment type="caution">
    <text evidence="1">The sequence shown here is derived from an EMBL/GenBank/DDBJ whole genome shotgun (WGS) entry which is preliminary data.</text>
</comment>
<dbReference type="AlphaFoldDB" id="A0A9J5W533"/>
<organism evidence="1 2">
    <name type="scientific">Solanum commersonii</name>
    <name type="common">Commerson's wild potato</name>
    <name type="synonym">Commerson's nightshade</name>
    <dbReference type="NCBI Taxonomy" id="4109"/>
    <lineage>
        <taxon>Eukaryota</taxon>
        <taxon>Viridiplantae</taxon>
        <taxon>Streptophyta</taxon>
        <taxon>Embryophyta</taxon>
        <taxon>Tracheophyta</taxon>
        <taxon>Spermatophyta</taxon>
        <taxon>Magnoliopsida</taxon>
        <taxon>eudicotyledons</taxon>
        <taxon>Gunneridae</taxon>
        <taxon>Pentapetalae</taxon>
        <taxon>asterids</taxon>
        <taxon>lamiids</taxon>
        <taxon>Solanales</taxon>
        <taxon>Solanaceae</taxon>
        <taxon>Solanoideae</taxon>
        <taxon>Solaneae</taxon>
        <taxon>Solanum</taxon>
    </lineage>
</organism>
<keyword evidence="2" id="KW-1185">Reference proteome</keyword>
<sequence>MKNFPKSHYELVSCSCDSFLCKSDSLLLLNDHSLMVDKTGFHDRDLFDLSPNLHEVVLVAPLLAMQLSFLAIGTKSIGEALD</sequence>
<evidence type="ECO:0000313" key="1">
    <source>
        <dbReference type="EMBL" id="KAG5570487.1"/>
    </source>
</evidence>
<reference evidence="1 2" key="1">
    <citation type="submission" date="2020-09" db="EMBL/GenBank/DDBJ databases">
        <title>De no assembly of potato wild relative species, Solanum commersonii.</title>
        <authorList>
            <person name="Cho K."/>
        </authorList>
    </citation>
    <scope>NUCLEOTIDE SEQUENCE [LARGE SCALE GENOMIC DNA]</scope>
    <source>
        <strain evidence="1">LZ3.2</strain>
        <tissue evidence="1">Leaf</tissue>
    </source>
</reference>
<dbReference type="EMBL" id="JACXVP010000012">
    <property type="protein sequence ID" value="KAG5570487.1"/>
    <property type="molecule type" value="Genomic_DNA"/>
</dbReference>
<gene>
    <name evidence="1" type="ORF">H5410_060253</name>
</gene>
<dbReference type="Proteomes" id="UP000824120">
    <property type="component" value="Chromosome 12"/>
</dbReference>
<proteinExistence type="predicted"/>
<accession>A0A9J5W533</accession>
<protein>
    <submittedName>
        <fullName evidence="1">Uncharacterized protein</fullName>
    </submittedName>
</protein>